<organism evidence="1 2">
    <name type="scientific">Pseudomonas syringae pv. actinidiae ICMP 19096</name>
    <dbReference type="NCBI Taxonomy" id="1194405"/>
    <lineage>
        <taxon>Bacteria</taxon>
        <taxon>Pseudomonadati</taxon>
        <taxon>Pseudomonadota</taxon>
        <taxon>Gammaproteobacteria</taxon>
        <taxon>Pseudomonadales</taxon>
        <taxon>Pseudomonadaceae</taxon>
        <taxon>Pseudomonas</taxon>
        <taxon>Pseudomonas syringae</taxon>
    </lineage>
</organism>
<dbReference type="EMBL" id="AOKF01001222">
    <property type="protein sequence ID" value="EPN61657.1"/>
    <property type="molecule type" value="Genomic_DNA"/>
</dbReference>
<proteinExistence type="predicted"/>
<protein>
    <submittedName>
        <fullName evidence="1">Lipoprotein</fullName>
    </submittedName>
</protein>
<comment type="caution">
    <text evidence="1">The sequence shown here is derived from an EMBL/GenBank/DDBJ whole genome shotgun (WGS) entry which is preliminary data.</text>
</comment>
<dbReference type="Proteomes" id="UP000018849">
    <property type="component" value="Unassembled WGS sequence"/>
</dbReference>
<dbReference type="AlphaFoldDB" id="A0A656JZ06"/>
<name>A0A656JZ06_PSESF</name>
<sequence length="22" mass="2548">YQQPWAPEVPPEQTFECAITVN</sequence>
<reference evidence="1 2" key="1">
    <citation type="journal article" date="2013" name="PLoS Pathog.">
        <title>Genomic analysis of the Kiwifruit pathogen Pseudomonas syringae pv. actinidiae provides insight into the origins of an emergent plant disease.</title>
        <authorList>
            <person name="McCann H.C."/>
            <person name="Rikkerink E.H."/>
            <person name="Bertels F."/>
            <person name="Fiers M."/>
            <person name="Lu A."/>
            <person name="Rees-George J."/>
            <person name="Andersen M.T."/>
            <person name="Gleave A.P."/>
            <person name="Haubold B."/>
            <person name="Wohlers M.W."/>
            <person name="Guttman D.S."/>
            <person name="Wang P.W."/>
            <person name="Straub C."/>
            <person name="Vanneste J.L."/>
            <person name="Rainey P.B."/>
            <person name="Templeton M.D."/>
        </authorList>
    </citation>
    <scope>NUCLEOTIDE SEQUENCE [LARGE SCALE GENOMIC DNA]</scope>
    <source>
        <strain evidence="1 2">ICMP 19096</strain>
    </source>
</reference>
<evidence type="ECO:0000313" key="1">
    <source>
        <dbReference type="EMBL" id="EPN61657.1"/>
    </source>
</evidence>
<feature type="non-terminal residue" evidence="1">
    <location>
        <position position="1"/>
    </location>
</feature>
<accession>A0A656JZ06</accession>
<evidence type="ECO:0000313" key="2">
    <source>
        <dbReference type="Proteomes" id="UP000018849"/>
    </source>
</evidence>
<gene>
    <name evidence="1" type="ORF">A245_14460</name>
</gene>
<keyword evidence="1" id="KW-0449">Lipoprotein</keyword>